<comment type="similarity">
    <text evidence="9">Belongs to the MntA antitoxin family.</text>
</comment>
<dbReference type="PANTHER" id="PTHR33571:SF12">
    <property type="entry name" value="BSL3053 PROTEIN"/>
    <property type="match status" value="1"/>
</dbReference>
<dbReference type="InterPro" id="IPR043519">
    <property type="entry name" value="NT_sf"/>
</dbReference>
<dbReference type="SUPFAM" id="SSF81301">
    <property type="entry name" value="Nucleotidyltransferase"/>
    <property type="match status" value="1"/>
</dbReference>
<dbReference type="RefSeq" id="WP_182978300.1">
    <property type="nucleotide sequence ID" value="NZ_JABEQD010000001.1"/>
</dbReference>
<keyword evidence="6" id="KW-0547">Nucleotide-binding</keyword>
<evidence type="ECO:0000259" key="10">
    <source>
        <dbReference type="Pfam" id="PF01909"/>
    </source>
</evidence>
<keyword evidence="3 11" id="KW-0808">Transferase</keyword>
<evidence type="ECO:0000256" key="3">
    <source>
        <dbReference type="ARBA" id="ARBA00022679"/>
    </source>
</evidence>
<dbReference type="GO" id="GO:0005524">
    <property type="term" value="F:ATP binding"/>
    <property type="evidence" value="ECO:0007669"/>
    <property type="project" value="UniProtKB-KW"/>
</dbReference>
<evidence type="ECO:0000256" key="7">
    <source>
        <dbReference type="ARBA" id="ARBA00022840"/>
    </source>
</evidence>
<evidence type="ECO:0000313" key="11">
    <source>
        <dbReference type="EMBL" id="MBB2166819.1"/>
    </source>
</evidence>
<sequence>MKPSEILASKRDIIRDMILATRFARNPRLFGSVAHGDDRPDSDVDILVDVTPDVTLFDLGGLQEQLQDVLGLQVDLLTPGDIKSSLRARILSDCVAL</sequence>
<evidence type="ECO:0000256" key="5">
    <source>
        <dbReference type="ARBA" id="ARBA00022723"/>
    </source>
</evidence>
<dbReference type="InterPro" id="IPR052038">
    <property type="entry name" value="Type-VII_TA_antitoxin"/>
</dbReference>
<evidence type="ECO:0000256" key="2">
    <source>
        <dbReference type="ARBA" id="ARBA00022649"/>
    </source>
</evidence>
<name>A0A7W4IQ01_9PROT</name>
<dbReference type="GO" id="GO:0046872">
    <property type="term" value="F:metal ion binding"/>
    <property type="evidence" value="ECO:0007669"/>
    <property type="project" value="UniProtKB-KW"/>
</dbReference>
<keyword evidence="4" id="KW-0548">Nucleotidyltransferase</keyword>
<evidence type="ECO:0000256" key="6">
    <source>
        <dbReference type="ARBA" id="ARBA00022741"/>
    </source>
</evidence>
<organism evidence="11 12">
    <name type="scientific">Gluconacetobacter aggeris</name>
    <dbReference type="NCBI Taxonomy" id="1286186"/>
    <lineage>
        <taxon>Bacteria</taxon>
        <taxon>Pseudomonadati</taxon>
        <taxon>Pseudomonadota</taxon>
        <taxon>Alphaproteobacteria</taxon>
        <taxon>Acetobacterales</taxon>
        <taxon>Acetobacteraceae</taxon>
        <taxon>Gluconacetobacter</taxon>
    </lineage>
</organism>
<dbReference type="Gene3D" id="3.30.460.10">
    <property type="entry name" value="Beta Polymerase, domain 2"/>
    <property type="match status" value="1"/>
</dbReference>
<dbReference type="Pfam" id="PF01909">
    <property type="entry name" value="NTP_transf_2"/>
    <property type="match status" value="1"/>
</dbReference>
<evidence type="ECO:0000256" key="8">
    <source>
        <dbReference type="ARBA" id="ARBA00022842"/>
    </source>
</evidence>
<dbReference type="Proteomes" id="UP000559860">
    <property type="component" value="Unassembled WGS sequence"/>
</dbReference>
<keyword evidence="7" id="KW-0067">ATP-binding</keyword>
<protein>
    <submittedName>
        <fullName evidence="11">Nucleotidyltransferase family protein</fullName>
    </submittedName>
</protein>
<gene>
    <name evidence="11" type="ORF">HLH36_00340</name>
</gene>
<proteinExistence type="inferred from homology"/>
<reference evidence="11 12" key="1">
    <citation type="submission" date="2020-04" db="EMBL/GenBank/DDBJ databases">
        <title>Description of novel Gluconacetobacter.</title>
        <authorList>
            <person name="Sombolestani A."/>
        </authorList>
    </citation>
    <scope>NUCLEOTIDE SEQUENCE [LARGE SCALE GENOMIC DNA]</scope>
    <source>
        <strain evidence="11 12">LMG 27801</strain>
    </source>
</reference>
<keyword evidence="5" id="KW-0479">Metal-binding</keyword>
<keyword evidence="8" id="KW-0460">Magnesium</keyword>
<keyword evidence="2" id="KW-1277">Toxin-antitoxin system</keyword>
<comment type="cofactor">
    <cofactor evidence="1">
        <name>Mg(2+)</name>
        <dbReference type="ChEBI" id="CHEBI:18420"/>
    </cofactor>
</comment>
<evidence type="ECO:0000256" key="4">
    <source>
        <dbReference type="ARBA" id="ARBA00022695"/>
    </source>
</evidence>
<dbReference type="InterPro" id="IPR002934">
    <property type="entry name" value="Polymerase_NTP_transf_dom"/>
</dbReference>
<comment type="caution">
    <text evidence="11">The sequence shown here is derived from an EMBL/GenBank/DDBJ whole genome shotgun (WGS) entry which is preliminary data.</text>
</comment>
<evidence type="ECO:0000313" key="12">
    <source>
        <dbReference type="Proteomes" id="UP000559860"/>
    </source>
</evidence>
<dbReference type="PANTHER" id="PTHR33571">
    <property type="entry name" value="SSL8005 PROTEIN"/>
    <property type="match status" value="1"/>
</dbReference>
<keyword evidence="12" id="KW-1185">Reference proteome</keyword>
<evidence type="ECO:0000256" key="1">
    <source>
        <dbReference type="ARBA" id="ARBA00001946"/>
    </source>
</evidence>
<dbReference type="EMBL" id="JABEQD010000001">
    <property type="protein sequence ID" value="MBB2166819.1"/>
    <property type="molecule type" value="Genomic_DNA"/>
</dbReference>
<dbReference type="GO" id="GO:0016779">
    <property type="term" value="F:nucleotidyltransferase activity"/>
    <property type="evidence" value="ECO:0007669"/>
    <property type="project" value="UniProtKB-KW"/>
</dbReference>
<dbReference type="AlphaFoldDB" id="A0A7W4IQ01"/>
<evidence type="ECO:0000256" key="9">
    <source>
        <dbReference type="ARBA" id="ARBA00038276"/>
    </source>
</evidence>
<dbReference type="CDD" id="cd05403">
    <property type="entry name" value="NT_KNTase_like"/>
    <property type="match status" value="1"/>
</dbReference>
<accession>A0A7W4IQ01</accession>
<feature type="domain" description="Polymerase nucleotidyl transferase" evidence="10">
    <location>
        <begin position="29"/>
        <end position="95"/>
    </location>
</feature>